<gene>
    <name evidence="3" type="ORF">HYH02_014359</name>
</gene>
<feature type="transmembrane region" description="Helical" evidence="2">
    <location>
        <begin position="296"/>
        <end position="317"/>
    </location>
</feature>
<keyword evidence="2" id="KW-1133">Transmembrane helix</keyword>
<reference evidence="3" key="1">
    <citation type="journal article" date="2020" name="bioRxiv">
        <title>Comparative genomics of Chlamydomonas.</title>
        <authorList>
            <person name="Craig R.J."/>
            <person name="Hasan A.R."/>
            <person name="Ness R.W."/>
            <person name="Keightley P.D."/>
        </authorList>
    </citation>
    <scope>NUCLEOTIDE SEQUENCE</scope>
    <source>
        <strain evidence="3">CCAP 11/173</strain>
    </source>
</reference>
<dbReference type="AlphaFoldDB" id="A0A835SXZ3"/>
<evidence type="ECO:0000313" key="4">
    <source>
        <dbReference type="Proteomes" id="UP000613740"/>
    </source>
</evidence>
<feature type="transmembrane region" description="Helical" evidence="2">
    <location>
        <begin position="323"/>
        <end position="349"/>
    </location>
</feature>
<dbReference type="EMBL" id="JAEHOD010000092">
    <property type="protein sequence ID" value="KAG2428555.1"/>
    <property type="molecule type" value="Genomic_DNA"/>
</dbReference>
<comment type="caution">
    <text evidence="3">The sequence shown here is derived from an EMBL/GenBank/DDBJ whole genome shotgun (WGS) entry which is preliminary data.</text>
</comment>
<protein>
    <submittedName>
        <fullName evidence="3">Uncharacterized protein</fullName>
    </submittedName>
</protein>
<keyword evidence="4" id="KW-1185">Reference proteome</keyword>
<accession>A0A835SXZ3</accession>
<feature type="region of interest" description="Disordered" evidence="1">
    <location>
        <begin position="174"/>
        <end position="241"/>
    </location>
</feature>
<feature type="compositionally biased region" description="Gly residues" evidence="1">
    <location>
        <begin position="123"/>
        <end position="132"/>
    </location>
</feature>
<evidence type="ECO:0000256" key="2">
    <source>
        <dbReference type="SAM" id="Phobius"/>
    </source>
</evidence>
<evidence type="ECO:0000313" key="3">
    <source>
        <dbReference type="EMBL" id="KAG2428555.1"/>
    </source>
</evidence>
<name>A0A835SXZ3_9CHLO</name>
<evidence type="ECO:0000256" key="1">
    <source>
        <dbReference type="SAM" id="MobiDB-lite"/>
    </source>
</evidence>
<sequence>MTDMWLQSAAMLVPPPLAVAGSGLAGRGASSGCSGGGRGCWLLQLHLPVLLAALWLMRGASPLTAALLTAAWHTGLPVALLARLRLRLSAQAQAQVCVHTAGAPTAAAADAGQSRSDCRVSGAAGGGSGLGGRLQSPEQQLLWRRRPAVAIFADGSGLMDSHSHLHLHPHLQPHLQPHRHAHGNQQPHGQEHQHQHHHQGSQSPPPPPEGWLLQASSHAFDSAHPRPAASPDPRVVCGGGGAGSLHAPHTIAQRGAPQPDICAASGVGGRCSSAALGAWSSWLARSDDIKVLAAEVWLSLGPLVVGAVPVLPLSWWLSMAARAAAWVGARAALLGAALLGAVSMAVLAAPARGFRRPKEHNPQRGAKVAGDSGRRGDAPTHAAAAARASDAVTAGALRGVEATSVGAAAPHCAQPPSSPACAYAYPERLPPSQAASPAALATALALTAARAAVAAASPLASPQRQGPWAAPASAPCTPVRGHGGAAARRLQL</sequence>
<proteinExistence type="predicted"/>
<keyword evidence="2" id="KW-0812">Transmembrane</keyword>
<feature type="region of interest" description="Disordered" evidence="1">
    <location>
        <begin position="112"/>
        <end position="134"/>
    </location>
</feature>
<organism evidence="3 4">
    <name type="scientific">Chlamydomonas schloesseri</name>
    <dbReference type="NCBI Taxonomy" id="2026947"/>
    <lineage>
        <taxon>Eukaryota</taxon>
        <taxon>Viridiplantae</taxon>
        <taxon>Chlorophyta</taxon>
        <taxon>core chlorophytes</taxon>
        <taxon>Chlorophyceae</taxon>
        <taxon>CS clade</taxon>
        <taxon>Chlamydomonadales</taxon>
        <taxon>Chlamydomonadaceae</taxon>
        <taxon>Chlamydomonas</taxon>
    </lineage>
</organism>
<feature type="region of interest" description="Disordered" evidence="1">
    <location>
        <begin position="460"/>
        <end position="492"/>
    </location>
</feature>
<keyword evidence="2" id="KW-0472">Membrane</keyword>
<feature type="region of interest" description="Disordered" evidence="1">
    <location>
        <begin position="355"/>
        <end position="385"/>
    </location>
</feature>
<dbReference type="Proteomes" id="UP000613740">
    <property type="component" value="Unassembled WGS sequence"/>
</dbReference>